<organism evidence="1 2">
    <name type="scientific">Leucogyrophana mollusca</name>
    <dbReference type="NCBI Taxonomy" id="85980"/>
    <lineage>
        <taxon>Eukaryota</taxon>
        <taxon>Fungi</taxon>
        <taxon>Dikarya</taxon>
        <taxon>Basidiomycota</taxon>
        <taxon>Agaricomycotina</taxon>
        <taxon>Agaricomycetes</taxon>
        <taxon>Agaricomycetidae</taxon>
        <taxon>Boletales</taxon>
        <taxon>Boletales incertae sedis</taxon>
        <taxon>Leucogyrophana</taxon>
    </lineage>
</organism>
<evidence type="ECO:0000313" key="1">
    <source>
        <dbReference type="EMBL" id="KAH7919662.1"/>
    </source>
</evidence>
<accession>A0ACB8B269</accession>
<dbReference type="Proteomes" id="UP000790709">
    <property type="component" value="Unassembled WGS sequence"/>
</dbReference>
<dbReference type="EMBL" id="MU266641">
    <property type="protein sequence ID" value="KAH7919662.1"/>
    <property type="molecule type" value="Genomic_DNA"/>
</dbReference>
<gene>
    <name evidence="1" type="ORF">BV22DRAFT_1050902</name>
</gene>
<sequence>MPEYRECLAAFKTIERWFKDISTGAIGLPLQAIWADATEDERNTSKDARVKNGLVYRLSHTTKIKRGTNRAQKPVYPPGVWSNRSKPAPLSLLNLQGVHTSPRNVILNLGKLWLQVQLHTHTLPQVYTRSQWDDSIAVVDSMSRGFKVGIALDFGEYVLAFDTLDNIYTPHWARTRADLPAQHVDVYSDYPKFLVTVAAWISQRQRSKTAVRTNLAVNVIRTDGHLCFGGIGSYTIVELFFSAGLSVFLTEAEVFDTPDRAARFCEAFWAFACHSHLHLDELLRPCWQGYILAATKDQRAKYSHWLRVFSKQQTHMPQRMYDLLESYNVIISSFEETNDTAVRNSSIGLFDVFEPTYIRLGLEKEVNLGHLIFGEEKWRQLGGTVSQQDDALTQLFRQTGLYPSSQSFINVSLYDPLFLEPRDMRKRAVTPYLYSGDHQKQLWTITHNFPDSLVHGVRNKLTRSNRRATDKALFCVTPDVRLTHTFLHVITHTRRAAVGPLEYCGVARLIHRQHAGKADPLVSLCRHDPCIPETYRNRELAGIDRITDGRQRRGASHATGNGQYGRGGWRKRSFVDLEDEISDDKPCDVLGHSPSANGVKRRRLGVDTP</sequence>
<reference evidence="1" key="1">
    <citation type="journal article" date="2021" name="New Phytol.">
        <title>Evolutionary innovations through gain and loss of genes in the ectomycorrhizal Boletales.</title>
        <authorList>
            <person name="Wu G."/>
            <person name="Miyauchi S."/>
            <person name="Morin E."/>
            <person name="Kuo A."/>
            <person name="Drula E."/>
            <person name="Varga T."/>
            <person name="Kohler A."/>
            <person name="Feng B."/>
            <person name="Cao Y."/>
            <person name="Lipzen A."/>
            <person name="Daum C."/>
            <person name="Hundley H."/>
            <person name="Pangilinan J."/>
            <person name="Johnson J."/>
            <person name="Barry K."/>
            <person name="LaButti K."/>
            <person name="Ng V."/>
            <person name="Ahrendt S."/>
            <person name="Min B."/>
            <person name="Choi I.G."/>
            <person name="Park H."/>
            <person name="Plett J.M."/>
            <person name="Magnuson J."/>
            <person name="Spatafora J.W."/>
            <person name="Nagy L.G."/>
            <person name="Henrissat B."/>
            <person name="Grigoriev I.V."/>
            <person name="Yang Z.L."/>
            <person name="Xu J."/>
            <person name="Martin F.M."/>
        </authorList>
    </citation>
    <scope>NUCLEOTIDE SEQUENCE</scope>
    <source>
        <strain evidence="1">KUC20120723A-06</strain>
    </source>
</reference>
<proteinExistence type="predicted"/>
<protein>
    <submittedName>
        <fullName evidence="1">Uncharacterized protein</fullName>
    </submittedName>
</protein>
<keyword evidence="2" id="KW-1185">Reference proteome</keyword>
<name>A0ACB8B269_9AGAM</name>
<comment type="caution">
    <text evidence="1">The sequence shown here is derived from an EMBL/GenBank/DDBJ whole genome shotgun (WGS) entry which is preliminary data.</text>
</comment>
<evidence type="ECO:0000313" key="2">
    <source>
        <dbReference type="Proteomes" id="UP000790709"/>
    </source>
</evidence>